<dbReference type="Pfam" id="PF00069">
    <property type="entry name" value="Pkinase"/>
    <property type="match status" value="1"/>
</dbReference>
<dbReference type="PRINTS" id="PR01955">
    <property type="entry name" value="LANCFRANKIA"/>
</dbReference>
<dbReference type="PANTHER" id="PTHR12736:SF7">
    <property type="entry name" value="LANC-LIKE PROTEIN 3"/>
    <property type="match status" value="1"/>
</dbReference>
<feature type="binding site" evidence="1">
    <location>
        <position position="661"/>
    </location>
    <ligand>
        <name>Zn(2+)</name>
        <dbReference type="ChEBI" id="CHEBI:29105"/>
    </ligand>
</feature>
<feature type="binding site" evidence="1">
    <location>
        <position position="705"/>
    </location>
    <ligand>
        <name>Zn(2+)</name>
        <dbReference type="ChEBI" id="CHEBI:29105"/>
    </ligand>
</feature>
<dbReference type="AlphaFoldDB" id="A0A5J5J093"/>
<organism evidence="3 4">
    <name type="scientific">Microbacterium rhizomatis</name>
    <dbReference type="NCBI Taxonomy" id="1631477"/>
    <lineage>
        <taxon>Bacteria</taxon>
        <taxon>Bacillati</taxon>
        <taxon>Actinomycetota</taxon>
        <taxon>Actinomycetes</taxon>
        <taxon>Micrococcales</taxon>
        <taxon>Microbacteriaceae</taxon>
        <taxon>Microbacterium</taxon>
    </lineage>
</organism>
<gene>
    <name evidence="3" type="ORF">F6B43_10980</name>
</gene>
<dbReference type="PANTHER" id="PTHR12736">
    <property type="entry name" value="LANC-LIKE PROTEIN"/>
    <property type="match status" value="1"/>
</dbReference>
<keyword evidence="4" id="KW-1185">Reference proteome</keyword>
<evidence type="ECO:0000256" key="1">
    <source>
        <dbReference type="PIRSR" id="PIRSR607822-1"/>
    </source>
</evidence>
<name>A0A5J5J093_9MICO</name>
<dbReference type="InterPro" id="IPR011009">
    <property type="entry name" value="Kinase-like_dom_sf"/>
</dbReference>
<dbReference type="GO" id="GO:0005975">
    <property type="term" value="P:carbohydrate metabolic process"/>
    <property type="evidence" value="ECO:0007669"/>
    <property type="project" value="InterPro"/>
</dbReference>
<proteinExistence type="predicted"/>
<dbReference type="SUPFAM" id="SSF158745">
    <property type="entry name" value="LanC-like"/>
    <property type="match status" value="1"/>
</dbReference>
<dbReference type="InterPro" id="IPR007822">
    <property type="entry name" value="LANC-like"/>
</dbReference>
<dbReference type="SMART" id="SM01260">
    <property type="entry name" value="LANC_like"/>
    <property type="match status" value="1"/>
</dbReference>
<dbReference type="GO" id="GO:0031179">
    <property type="term" value="P:peptide modification"/>
    <property type="evidence" value="ECO:0007669"/>
    <property type="project" value="InterPro"/>
</dbReference>
<dbReference type="RefSeq" id="WP_150448971.1">
    <property type="nucleotide sequence ID" value="NZ_VYSA01000002.1"/>
</dbReference>
<dbReference type="PRINTS" id="PR01950">
    <property type="entry name" value="LANCSUPER"/>
</dbReference>
<dbReference type="GO" id="GO:0004672">
    <property type="term" value="F:protein kinase activity"/>
    <property type="evidence" value="ECO:0007669"/>
    <property type="project" value="InterPro"/>
</dbReference>
<dbReference type="OrthoDB" id="1492512at2"/>
<dbReference type="GO" id="GO:0005886">
    <property type="term" value="C:plasma membrane"/>
    <property type="evidence" value="ECO:0007669"/>
    <property type="project" value="TreeGrafter"/>
</dbReference>
<dbReference type="PROSITE" id="PS50011">
    <property type="entry name" value="PROTEIN_KINASE_DOM"/>
    <property type="match status" value="1"/>
</dbReference>
<dbReference type="SMART" id="SM00220">
    <property type="entry name" value="S_TKc"/>
    <property type="match status" value="1"/>
</dbReference>
<protein>
    <submittedName>
        <fullName evidence="3">Phosphotransferase</fullName>
    </submittedName>
</protein>
<keyword evidence="3" id="KW-0808">Transferase</keyword>
<dbReference type="Pfam" id="PF05147">
    <property type="entry name" value="LANC_like"/>
    <property type="match status" value="1"/>
</dbReference>
<evidence type="ECO:0000313" key="3">
    <source>
        <dbReference type="EMBL" id="KAA9107941.1"/>
    </source>
</evidence>
<dbReference type="Gene3D" id="1.10.510.10">
    <property type="entry name" value="Transferase(Phosphotransferase) domain 1"/>
    <property type="match status" value="1"/>
</dbReference>
<dbReference type="GO" id="GO:0005524">
    <property type="term" value="F:ATP binding"/>
    <property type="evidence" value="ECO:0007669"/>
    <property type="project" value="InterPro"/>
</dbReference>
<evidence type="ECO:0000313" key="4">
    <source>
        <dbReference type="Proteomes" id="UP000325827"/>
    </source>
</evidence>
<sequence length="782" mass="84658">MPVTDRLILPADVLIMSADQVDQATRIRCGCGPSDFIVTRPRSRTQSRVVTAEVADLLSRFRESQTFAEALSSFSFDHAVDPEEVLPAAFAALTPFLQSGWLASDSAPGSNEIVPTLEIGSTVAGCTVVECIQAVEDSEVYQVRDATGQPLALKILRPGAPRSAAAQFRNEAAALRRVGGAIGPQLLSDDPVFGRESLLVTWVRGVPLDHYAGRLRMLGGRAGRVALTDLCEKVIAIYGELHRARVVHADVHPRNVLVDDRGTPHLIDFGMSVLTDNGTPGTSARKGALEYLEPEYALASIENRQPPTASYASDQYSLSAMLYLVLSGHTYADFSPLPGEMLRQIAQDRPRPLSAHGITHTPALEAVILRGLAKDPVARYPAVAAMATDFRRASISLKSPNRHSLEHEEAAKRFLEGFEDVDDFELLAPYPHASITHGSAGVAAAFHEIALHANDPRALELADAWMWRAVRSASDARAFTSNLPGLEPGSIPDDSVFFGPAGIDVMLARVASAMSDDAGIAHASRQLATWESGQRSQDFTLGAPGMIASIALLIDDLAPSVRDPDGEPIIDRLTSLAHNALGQHESRPTLHEGDYLGIAHGIAGTAYARLLWCDVSGDAPPAWLPDLLDEIASMGREHGNGLRWPTRFTSRPLPAFMESWCHGSAGMAHLWTIAYRVYAENRYLELATRAAVTVWEDESSRGTLCCGAVGRAYALLNLHRHVGDPKWIDRARVLADASWELCTRQTETTPSLFQGSLGAAVLLSTINDPDRATFPLFERRAI</sequence>
<evidence type="ECO:0000259" key="2">
    <source>
        <dbReference type="PROSITE" id="PS50011"/>
    </source>
</evidence>
<dbReference type="InterPro" id="IPR012341">
    <property type="entry name" value="6hp_glycosidase-like_sf"/>
</dbReference>
<dbReference type="Gene3D" id="1.50.10.10">
    <property type="match status" value="1"/>
</dbReference>
<dbReference type="EMBL" id="VYSA01000002">
    <property type="protein sequence ID" value="KAA9107941.1"/>
    <property type="molecule type" value="Genomic_DNA"/>
</dbReference>
<comment type="caution">
    <text evidence="3">The sequence shown here is derived from an EMBL/GenBank/DDBJ whole genome shotgun (WGS) entry which is preliminary data.</text>
</comment>
<reference evidence="4" key="1">
    <citation type="submission" date="2019-09" db="EMBL/GenBank/DDBJ databases">
        <title>Mumia zhuanghuii sp. nov. isolated from the intestinal contents of plateau pika (Ochotona curzoniae) in the Qinghai-Tibet plateau of China.</title>
        <authorList>
            <person name="Tian Z."/>
        </authorList>
    </citation>
    <scope>NUCLEOTIDE SEQUENCE [LARGE SCALE GENOMIC DNA]</scope>
    <source>
        <strain evidence="4">JCM 30598</strain>
    </source>
</reference>
<dbReference type="SUPFAM" id="SSF56112">
    <property type="entry name" value="Protein kinase-like (PK-like)"/>
    <property type="match status" value="1"/>
</dbReference>
<accession>A0A5J5J093</accession>
<keyword evidence="1" id="KW-0862">Zinc</keyword>
<feature type="domain" description="Protein kinase" evidence="2">
    <location>
        <begin position="126"/>
        <end position="391"/>
    </location>
</feature>
<keyword evidence="1" id="KW-0479">Metal-binding</keyword>
<dbReference type="InterPro" id="IPR000719">
    <property type="entry name" value="Prot_kinase_dom"/>
</dbReference>
<dbReference type="Proteomes" id="UP000325827">
    <property type="component" value="Unassembled WGS sequence"/>
</dbReference>
<dbReference type="GO" id="GO:0046872">
    <property type="term" value="F:metal ion binding"/>
    <property type="evidence" value="ECO:0007669"/>
    <property type="project" value="UniProtKB-KW"/>
</dbReference>